<dbReference type="EMBL" id="QEFC01000565">
    <property type="protein sequence ID" value="KAE9463454.1"/>
    <property type="molecule type" value="Genomic_DNA"/>
</dbReference>
<dbReference type="Proteomes" id="UP000428333">
    <property type="component" value="Linkage Group LG03"/>
</dbReference>
<keyword evidence="7" id="KW-1185">Reference proteome</keyword>
<evidence type="ECO:0000256" key="1">
    <source>
        <dbReference type="ARBA" id="ARBA00006347"/>
    </source>
</evidence>
<evidence type="ECO:0000259" key="4">
    <source>
        <dbReference type="PROSITE" id="PS51352"/>
    </source>
</evidence>
<dbReference type="Gene3D" id="3.40.30.10">
    <property type="entry name" value="Glutaredoxin"/>
    <property type="match status" value="1"/>
</dbReference>
<dbReference type="PANTHER" id="PTHR45672">
    <property type="entry name" value="PROTEIN DISULFIDE-ISOMERASE C17H9.14C-RELATED"/>
    <property type="match status" value="1"/>
</dbReference>
<dbReference type="InterPro" id="IPR013766">
    <property type="entry name" value="Thioredoxin_domain"/>
</dbReference>
<organism evidence="6 7">
    <name type="scientific">Rhododendron williamsianum</name>
    <dbReference type="NCBI Taxonomy" id="262921"/>
    <lineage>
        <taxon>Eukaryota</taxon>
        <taxon>Viridiplantae</taxon>
        <taxon>Streptophyta</taxon>
        <taxon>Embryophyta</taxon>
        <taxon>Tracheophyta</taxon>
        <taxon>Spermatophyta</taxon>
        <taxon>Magnoliopsida</taxon>
        <taxon>eudicotyledons</taxon>
        <taxon>Gunneridae</taxon>
        <taxon>Pentapetalae</taxon>
        <taxon>asterids</taxon>
        <taxon>Ericales</taxon>
        <taxon>Ericaceae</taxon>
        <taxon>Ericoideae</taxon>
        <taxon>Rhodoreae</taxon>
        <taxon>Rhododendron</taxon>
    </lineage>
</organism>
<reference evidence="6 7" key="1">
    <citation type="journal article" date="2019" name="Genome Biol. Evol.">
        <title>The Rhododendron genome and chromosomal organization provide insight into shared whole-genome duplications across the heath family (Ericaceae).</title>
        <authorList>
            <person name="Soza V.L."/>
            <person name="Lindsley D."/>
            <person name="Waalkes A."/>
            <person name="Ramage E."/>
            <person name="Patwardhan R.P."/>
            <person name="Burton J.N."/>
            <person name="Adey A."/>
            <person name="Kumar A."/>
            <person name="Qiu R."/>
            <person name="Shendure J."/>
            <person name="Hall B."/>
        </authorList>
    </citation>
    <scope>NUCLEOTIDE SEQUENCE [LARGE SCALE GENOMIC DNA]</scope>
    <source>
        <strain evidence="6">RSF 1966-606</strain>
    </source>
</reference>
<gene>
    <name evidence="6" type="ORF">C3L33_04634</name>
    <name evidence="5" type="ORF">C3L33_05705</name>
</gene>
<evidence type="ECO:0000313" key="6">
    <source>
        <dbReference type="EMBL" id="KAE9463454.1"/>
    </source>
</evidence>
<dbReference type="SUPFAM" id="SSF52833">
    <property type="entry name" value="Thioredoxin-like"/>
    <property type="match status" value="1"/>
</dbReference>
<feature type="chain" id="PRO_5040606829" description="Thioredoxin domain-containing protein" evidence="3">
    <location>
        <begin position="28"/>
        <end position="242"/>
    </location>
</feature>
<protein>
    <recommendedName>
        <fullName evidence="4">Thioredoxin domain-containing protein</fullName>
    </recommendedName>
</protein>
<dbReference type="CDD" id="cd02961">
    <property type="entry name" value="PDI_a_family"/>
    <property type="match status" value="1"/>
</dbReference>
<dbReference type="AlphaFoldDB" id="A0A6A4M5A2"/>
<dbReference type="Pfam" id="PF00085">
    <property type="entry name" value="Thioredoxin"/>
    <property type="match status" value="1"/>
</dbReference>
<evidence type="ECO:0000313" key="5">
    <source>
        <dbReference type="EMBL" id="KAE9462387.1"/>
    </source>
</evidence>
<evidence type="ECO:0000313" key="7">
    <source>
        <dbReference type="Proteomes" id="UP000428333"/>
    </source>
</evidence>
<keyword evidence="2 3" id="KW-0732">Signal</keyword>
<dbReference type="GO" id="GO:0006457">
    <property type="term" value="P:protein folding"/>
    <property type="evidence" value="ECO:0007669"/>
    <property type="project" value="TreeGrafter"/>
</dbReference>
<evidence type="ECO:0000256" key="2">
    <source>
        <dbReference type="ARBA" id="ARBA00022729"/>
    </source>
</evidence>
<feature type="non-terminal residue" evidence="6">
    <location>
        <position position="1"/>
    </location>
</feature>
<accession>A0A6A4M5A2</accession>
<dbReference type="InterPro" id="IPR051063">
    <property type="entry name" value="PDI"/>
</dbReference>
<sequence length="242" mass="27727">MKLYFHRSLILLSFLLLVVFSLLVAEAEVITLTEETFNDKVKEKDTAWFVRFCVPWCKHCKNLGSLWEDLGKEMEREDEIEVGQVDCGTSKPLCSKVDIHSYPTFKLFYNGEEVAKYQVLKSQVFGYASLPYHMALPPHRHSSPNTDSVVLRVVTCEPSKLPLVLFTLWGQAMSGAFFADLCYTTGSFQRHSWKMELCNGTLTLLHRTRSRGTRDVESLRTFVLEEAEKAATNSQLENEKEL</sequence>
<name>A0A6A4M5A2_9ERIC</name>
<dbReference type="PROSITE" id="PS51352">
    <property type="entry name" value="THIOREDOXIN_2"/>
    <property type="match status" value="1"/>
</dbReference>
<feature type="domain" description="Thioredoxin" evidence="4">
    <location>
        <begin position="21"/>
        <end position="228"/>
    </location>
</feature>
<dbReference type="PANTHER" id="PTHR45672:SF3">
    <property type="entry name" value="THIOREDOXIN DOMAIN-CONTAINING PROTEIN 5"/>
    <property type="match status" value="1"/>
</dbReference>
<dbReference type="GO" id="GO:0003756">
    <property type="term" value="F:protein disulfide isomerase activity"/>
    <property type="evidence" value="ECO:0007669"/>
    <property type="project" value="TreeGrafter"/>
</dbReference>
<dbReference type="GO" id="GO:0005783">
    <property type="term" value="C:endoplasmic reticulum"/>
    <property type="evidence" value="ECO:0007669"/>
    <property type="project" value="TreeGrafter"/>
</dbReference>
<comment type="caution">
    <text evidence="6">The sequence shown here is derived from an EMBL/GenBank/DDBJ whole genome shotgun (WGS) entry which is preliminary data.</text>
</comment>
<dbReference type="OrthoDB" id="72053at2759"/>
<comment type="similarity">
    <text evidence="1">Belongs to the protein disulfide isomerase family.</text>
</comment>
<evidence type="ECO:0000256" key="3">
    <source>
        <dbReference type="SAM" id="SignalP"/>
    </source>
</evidence>
<dbReference type="InterPro" id="IPR036249">
    <property type="entry name" value="Thioredoxin-like_sf"/>
</dbReference>
<dbReference type="EMBL" id="QEFC01000750">
    <property type="protein sequence ID" value="KAE9462387.1"/>
    <property type="molecule type" value="Genomic_DNA"/>
</dbReference>
<proteinExistence type="inferred from homology"/>
<feature type="signal peptide" evidence="3">
    <location>
        <begin position="1"/>
        <end position="27"/>
    </location>
</feature>